<evidence type="ECO:0008006" key="3">
    <source>
        <dbReference type="Google" id="ProtNLM"/>
    </source>
</evidence>
<accession>A0ABR1CA38</accession>
<reference evidence="1 2" key="1">
    <citation type="submission" date="2023-08" db="EMBL/GenBank/DDBJ databases">
        <title>A Necator americanus chromosomal reference genome.</title>
        <authorList>
            <person name="Ilik V."/>
            <person name="Petrzelkova K.J."/>
            <person name="Pardy F."/>
            <person name="Fuh T."/>
            <person name="Niatou-Singa F.S."/>
            <person name="Gouil Q."/>
            <person name="Baker L."/>
            <person name="Ritchie M.E."/>
            <person name="Jex A.R."/>
            <person name="Gazzola D."/>
            <person name="Li H."/>
            <person name="Toshio Fujiwara R."/>
            <person name="Zhan B."/>
            <person name="Aroian R.V."/>
            <person name="Pafco B."/>
            <person name="Schwarz E.M."/>
        </authorList>
    </citation>
    <scope>NUCLEOTIDE SEQUENCE [LARGE SCALE GENOMIC DNA]</scope>
    <source>
        <strain evidence="1 2">Aroian</strain>
        <tissue evidence="1">Whole animal</tissue>
    </source>
</reference>
<dbReference type="Proteomes" id="UP001303046">
    <property type="component" value="Unassembled WGS sequence"/>
</dbReference>
<comment type="caution">
    <text evidence="1">The sequence shown here is derived from an EMBL/GenBank/DDBJ whole genome shotgun (WGS) entry which is preliminary data.</text>
</comment>
<dbReference type="EMBL" id="JAVFWL010000002">
    <property type="protein sequence ID" value="KAK6735349.1"/>
    <property type="molecule type" value="Genomic_DNA"/>
</dbReference>
<sequence length="269" mass="31103">MTSRLHLTTQAEMDKCFDLLNRQSEHKTHWEKSEGNCLSFFSIPWTLSPSVSDVRRYTVYTYKARTVHTEADLHAFLRVVERIEFQVIALQETKSRRSDVRQMNDGTLVIRGEKVPSRNVGGVGFVVHPSVIHLVDSQEILSPRLAIPRLRPQKPINIIDGYSPTSVADDSELDAFYELEEVIRNEKSFYKFVVVDFTAKVKERTEEKYGIGRFGPRDRNENGNRLVALLSATRLFHESSLFVKKDHRQWTWKSLNGMTRGLVKRATTY</sequence>
<name>A0ABR1CA38_NECAM</name>
<protein>
    <recommendedName>
        <fullName evidence="3">Endonuclease/exonuclease/phosphatase domain-containing protein</fullName>
    </recommendedName>
</protein>
<evidence type="ECO:0000313" key="1">
    <source>
        <dbReference type="EMBL" id="KAK6735349.1"/>
    </source>
</evidence>
<dbReference type="SUPFAM" id="SSF56219">
    <property type="entry name" value="DNase I-like"/>
    <property type="match status" value="1"/>
</dbReference>
<keyword evidence="2" id="KW-1185">Reference proteome</keyword>
<dbReference type="Gene3D" id="3.60.10.10">
    <property type="entry name" value="Endonuclease/exonuclease/phosphatase"/>
    <property type="match status" value="1"/>
</dbReference>
<gene>
    <name evidence="1" type="primary">Necator_chrII.g6305</name>
    <name evidence="1" type="ORF">RB195_018512</name>
</gene>
<evidence type="ECO:0000313" key="2">
    <source>
        <dbReference type="Proteomes" id="UP001303046"/>
    </source>
</evidence>
<proteinExistence type="predicted"/>
<organism evidence="1 2">
    <name type="scientific">Necator americanus</name>
    <name type="common">Human hookworm</name>
    <dbReference type="NCBI Taxonomy" id="51031"/>
    <lineage>
        <taxon>Eukaryota</taxon>
        <taxon>Metazoa</taxon>
        <taxon>Ecdysozoa</taxon>
        <taxon>Nematoda</taxon>
        <taxon>Chromadorea</taxon>
        <taxon>Rhabditida</taxon>
        <taxon>Rhabditina</taxon>
        <taxon>Rhabditomorpha</taxon>
        <taxon>Strongyloidea</taxon>
        <taxon>Ancylostomatidae</taxon>
        <taxon>Bunostominae</taxon>
        <taxon>Necator</taxon>
    </lineage>
</organism>
<dbReference type="InterPro" id="IPR036691">
    <property type="entry name" value="Endo/exonu/phosph_ase_sf"/>
</dbReference>